<dbReference type="PANTHER" id="PTHR34309">
    <property type="entry name" value="SLR1406 PROTEIN"/>
    <property type="match status" value="1"/>
</dbReference>
<reference evidence="1" key="1">
    <citation type="journal article" date="2014" name="Int. J. Syst. Evol. Microbiol.">
        <title>Complete genome sequence of Corynebacterium casei LMG S-19264T (=DSM 44701T), isolated from a smear-ripened cheese.</title>
        <authorList>
            <consortium name="US DOE Joint Genome Institute (JGI-PGF)"/>
            <person name="Walter F."/>
            <person name="Albersmeier A."/>
            <person name="Kalinowski J."/>
            <person name="Ruckert C."/>
        </authorList>
    </citation>
    <scope>NUCLEOTIDE SEQUENCE</scope>
    <source>
        <strain evidence="1">NBRC 110023</strain>
    </source>
</reference>
<organism evidence="1 2">
    <name type="scientific">Agaribacter marinus</name>
    <dbReference type="NCBI Taxonomy" id="1431249"/>
    <lineage>
        <taxon>Bacteria</taxon>
        <taxon>Pseudomonadati</taxon>
        <taxon>Pseudomonadota</taxon>
        <taxon>Gammaproteobacteria</taxon>
        <taxon>Alteromonadales</taxon>
        <taxon>Alteromonadaceae</taxon>
        <taxon>Agaribacter</taxon>
    </lineage>
</organism>
<accession>A0AA37SZZ4</accession>
<comment type="caution">
    <text evidence="1">The sequence shown here is derived from an EMBL/GenBank/DDBJ whole genome shotgun (WGS) entry which is preliminary data.</text>
</comment>
<dbReference type="RefSeq" id="WP_284218036.1">
    <property type="nucleotide sequence ID" value="NZ_BSOT01000006.1"/>
</dbReference>
<dbReference type="EMBL" id="BSOT01000006">
    <property type="protein sequence ID" value="GLR71699.1"/>
    <property type="molecule type" value="Genomic_DNA"/>
</dbReference>
<dbReference type="SUPFAM" id="SSF143744">
    <property type="entry name" value="GlcG-like"/>
    <property type="match status" value="1"/>
</dbReference>
<keyword evidence="2" id="KW-1185">Reference proteome</keyword>
<evidence type="ECO:0000313" key="1">
    <source>
        <dbReference type="EMBL" id="GLR71699.1"/>
    </source>
</evidence>
<dbReference type="Gene3D" id="3.30.450.150">
    <property type="entry name" value="Haem-degrading domain"/>
    <property type="match status" value="1"/>
</dbReference>
<dbReference type="AlphaFoldDB" id="A0AA37SZZ4"/>
<dbReference type="InterPro" id="IPR005624">
    <property type="entry name" value="PduO/GlcC-like"/>
</dbReference>
<name>A0AA37SZZ4_9ALTE</name>
<evidence type="ECO:0000313" key="2">
    <source>
        <dbReference type="Proteomes" id="UP001156601"/>
    </source>
</evidence>
<protein>
    <recommendedName>
        <fullName evidence="3">Heme-binding protein</fullName>
    </recommendedName>
</protein>
<sequence length="140" mass="14852">MNNRGIDLIQAQMLLNNALKLARAKALPPLSIVVLDSGAHLKVMASEDGVGTQRYQIALGKAQAALGMGFDTRQFYQLVKSGVLPEMFATSINGATGGQFIPLPGGVLIYHQQQVIGAMGVSGASSDLDEWVAKEALENR</sequence>
<evidence type="ECO:0008006" key="3">
    <source>
        <dbReference type="Google" id="ProtNLM"/>
    </source>
</evidence>
<dbReference type="InterPro" id="IPR038084">
    <property type="entry name" value="PduO/GlcC-like_sf"/>
</dbReference>
<dbReference type="InterPro" id="IPR052517">
    <property type="entry name" value="GlcG_carb_metab_protein"/>
</dbReference>
<proteinExistence type="predicted"/>
<dbReference type="Proteomes" id="UP001156601">
    <property type="component" value="Unassembled WGS sequence"/>
</dbReference>
<reference evidence="1" key="2">
    <citation type="submission" date="2023-01" db="EMBL/GenBank/DDBJ databases">
        <title>Draft genome sequence of Agaribacter marinus strain NBRC 110023.</title>
        <authorList>
            <person name="Sun Q."/>
            <person name="Mori K."/>
        </authorList>
    </citation>
    <scope>NUCLEOTIDE SEQUENCE</scope>
    <source>
        <strain evidence="1">NBRC 110023</strain>
    </source>
</reference>
<dbReference type="Pfam" id="PF03928">
    <property type="entry name" value="HbpS-like"/>
    <property type="match status" value="1"/>
</dbReference>
<dbReference type="PANTHER" id="PTHR34309:SF10">
    <property type="entry name" value="SLR1406 PROTEIN"/>
    <property type="match status" value="1"/>
</dbReference>
<gene>
    <name evidence="1" type="ORF">GCM10007852_26070</name>
</gene>